<feature type="region of interest" description="Disordered" evidence="4">
    <location>
        <begin position="357"/>
        <end position="414"/>
    </location>
</feature>
<dbReference type="OrthoDB" id="3366990at2759"/>
<reference evidence="7 8" key="1">
    <citation type="journal article" date="2011" name="Proc. Natl. Acad. Sci. U.S.A.">
        <title>Evolutionary erosion of yeast sex chromosomes by mating-type switching accidents.</title>
        <authorList>
            <person name="Gordon J.L."/>
            <person name="Armisen D."/>
            <person name="Proux-Wera E."/>
            <person name="Oheigeartaigh S.S."/>
            <person name="Byrne K.P."/>
            <person name="Wolfe K.H."/>
        </authorList>
    </citation>
    <scope>NUCLEOTIDE SEQUENCE [LARGE SCALE GENOMIC DNA]</scope>
    <source>
        <strain evidence="8">ATCC 76901 / BCRC 22586 / CBS 4309 / NBRC 1992 / NRRL Y-12630</strain>
    </source>
</reference>
<dbReference type="STRING" id="1064592.G0VCC8"/>
<evidence type="ECO:0000256" key="1">
    <source>
        <dbReference type="ARBA" id="ARBA00023125"/>
    </source>
</evidence>
<dbReference type="Pfam" id="PF08558">
    <property type="entry name" value="TRF"/>
    <property type="match status" value="1"/>
</dbReference>
<feature type="compositionally biased region" description="Low complexity" evidence="4">
    <location>
        <begin position="357"/>
        <end position="374"/>
    </location>
</feature>
<dbReference type="SUPFAM" id="SSF46689">
    <property type="entry name" value="Homeodomain-like"/>
    <property type="match status" value="1"/>
</dbReference>
<evidence type="ECO:0000256" key="2">
    <source>
        <dbReference type="ARBA" id="ARBA00023242"/>
    </source>
</evidence>
<dbReference type="FunFam" id="1.10.10.60:FF:000137">
    <property type="entry name" value="MYB DNA binding protein"/>
    <property type="match status" value="1"/>
</dbReference>
<keyword evidence="1" id="KW-0238">DNA-binding</keyword>
<dbReference type="OMA" id="IQEQQIH"/>
<dbReference type="InterPro" id="IPR001005">
    <property type="entry name" value="SANT/Myb"/>
</dbReference>
<gene>
    <name evidence="7" type="primary">NCAS0C01470</name>
    <name evidence="7" type="ordered locus">NCAS_0C01470</name>
</gene>
<dbReference type="GO" id="GO:0000781">
    <property type="term" value="C:chromosome, telomeric region"/>
    <property type="evidence" value="ECO:0007669"/>
    <property type="project" value="EnsemblFungi"/>
</dbReference>
<dbReference type="eggNOG" id="ENOG502QRT9">
    <property type="taxonomic scope" value="Eukaryota"/>
</dbReference>
<evidence type="ECO:0000313" key="8">
    <source>
        <dbReference type="Proteomes" id="UP000001640"/>
    </source>
</evidence>
<feature type="region of interest" description="Disordered" evidence="4">
    <location>
        <begin position="534"/>
        <end position="593"/>
    </location>
</feature>
<dbReference type="Gene3D" id="1.10.10.60">
    <property type="entry name" value="Homeodomain-like"/>
    <property type="match status" value="1"/>
</dbReference>
<dbReference type="InterPro" id="IPR013867">
    <property type="entry name" value="Telomere_rpt-bd_fac_dimer_dom"/>
</dbReference>
<dbReference type="GeneID" id="96902721"/>
<evidence type="ECO:0000313" key="7">
    <source>
        <dbReference type="EMBL" id="CCC69137.1"/>
    </source>
</evidence>
<dbReference type="GO" id="GO:0001015">
    <property type="term" value="P:snoRNA transcription by RNA polymerase II"/>
    <property type="evidence" value="ECO:0007669"/>
    <property type="project" value="EnsemblFungi"/>
</dbReference>
<dbReference type="FunCoup" id="G0VCC8">
    <property type="interactions" value="660"/>
</dbReference>
<dbReference type="GO" id="GO:0003691">
    <property type="term" value="F:double-stranded telomeric DNA binding"/>
    <property type="evidence" value="ECO:0007669"/>
    <property type="project" value="TreeGrafter"/>
</dbReference>
<accession>G0VCC8</accession>
<dbReference type="GO" id="GO:0000981">
    <property type="term" value="F:DNA-binding transcription factor activity, RNA polymerase II-specific"/>
    <property type="evidence" value="ECO:0007669"/>
    <property type="project" value="EnsemblFungi"/>
</dbReference>
<evidence type="ECO:0000259" key="5">
    <source>
        <dbReference type="PROSITE" id="PS50090"/>
    </source>
</evidence>
<dbReference type="PANTHER" id="PTHR47807:SF1">
    <property type="entry name" value="PROTEIN TBF1"/>
    <property type="match status" value="1"/>
</dbReference>
<dbReference type="InParanoid" id="G0VCC8"/>
<dbReference type="PANTHER" id="PTHR47807">
    <property type="entry name" value="PROTEIN TBF1"/>
    <property type="match status" value="1"/>
</dbReference>
<sequence length="593" mass="66013">MTTDFNSENLNRFNNIIQALPLRTRLTISSLCLLDNISTQLLRLLIFNANSPHAIAILTDNKASSPYSQGETDTFQTLLKLFKQVRMIYNSRYPLLTVHDVAPGLWFPDSAPPSLLRGHEAYIITAIRKVNLLTFILTALGSFHYGFELLQSTFLDIFCPNTLYNSSNSTTMGEPNGKFLKSQAVLYLDLKTQAFISALKDYEDDSNVIPQGKKQELLNLVFPANLPHSLIKRRTGAPEDTITNPLGAMTPSERDFVERCDRRKENLMQVTNFNDLIINYDWNHFIKELLDYCNKNMGLIIWGRKGRGKSPLFSFDYHEFDNQVMYASGVLAPENSADDSHNSGVLDAVRESSFFNANVNAGNNSNNNNENSADNNDDTDAFSPNLESSTQPNNDATPSGTAPATTTSTSSIDSRLQQSVIHAAVANSAISSNNVSGNVHKKLKPKRVWSKEEEATLLEGLQEVGPSWSKILDLYGPGGKVNEGLKNRTQVQLKDKARNWKLQYLKNNKPLPDYLEKVTGNIDKVYKSKKKARIMQQQVQSQHDTDKANDSQQLQSSIDPAVATPSDNLTSNGLFGPAAEETTGYDPNLEANM</sequence>
<keyword evidence="2" id="KW-0539">Nucleus</keyword>
<dbReference type="SMART" id="SM00717">
    <property type="entry name" value="SANT"/>
    <property type="match status" value="1"/>
</dbReference>
<proteinExistence type="predicted"/>
<dbReference type="RefSeq" id="XP_003675504.1">
    <property type="nucleotide sequence ID" value="XM_003675456.1"/>
</dbReference>
<feature type="compositionally biased region" description="Polar residues" evidence="4">
    <location>
        <begin position="385"/>
        <end position="395"/>
    </location>
</feature>
<keyword evidence="3" id="KW-0131">Cell cycle</keyword>
<dbReference type="GO" id="GO:0042803">
    <property type="term" value="F:protein homodimerization activity"/>
    <property type="evidence" value="ECO:0007669"/>
    <property type="project" value="InterPro"/>
</dbReference>
<feature type="domain" description="HTH myb-type" evidence="6">
    <location>
        <begin position="441"/>
        <end position="497"/>
    </location>
</feature>
<dbReference type="EMBL" id="HE576754">
    <property type="protein sequence ID" value="CCC69137.1"/>
    <property type="molecule type" value="Genomic_DNA"/>
</dbReference>
<dbReference type="InterPro" id="IPR017930">
    <property type="entry name" value="Myb_dom"/>
</dbReference>
<dbReference type="KEGG" id="ncs:NCAS_0C01470"/>
<dbReference type="Pfam" id="PF00249">
    <property type="entry name" value="Myb_DNA-binding"/>
    <property type="match status" value="1"/>
</dbReference>
<dbReference type="GO" id="GO:0043035">
    <property type="term" value="F:chromatin insulator sequence binding"/>
    <property type="evidence" value="ECO:0007669"/>
    <property type="project" value="EnsemblFungi"/>
</dbReference>
<dbReference type="CDD" id="cd11660">
    <property type="entry name" value="SANT_TRF"/>
    <property type="match status" value="1"/>
</dbReference>
<dbReference type="GO" id="GO:0006338">
    <property type="term" value="P:chromatin remodeling"/>
    <property type="evidence" value="ECO:0007669"/>
    <property type="project" value="EnsemblFungi"/>
</dbReference>
<dbReference type="AlphaFoldDB" id="G0VCC8"/>
<name>G0VCC8_NAUCA</name>
<feature type="compositionally biased region" description="Low complexity" evidence="4">
    <location>
        <begin position="396"/>
        <end position="411"/>
    </location>
</feature>
<dbReference type="PROSITE" id="PS51294">
    <property type="entry name" value="HTH_MYB"/>
    <property type="match status" value="1"/>
</dbReference>
<dbReference type="PROSITE" id="PS50090">
    <property type="entry name" value="MYB_LIKE"/>
    <property type="match status" value="1"/>
</dbReference>
<dbReference type="HOGENOM" id="CLU_008791_4_0_1"/>
<dbReference type="InterPro" id="IPR052833">
    <property type="entry name" value="Telomeric_DNA-bd_trans-reg"/>
</dbReference>
<organism evidence="7 8">
    <name type="scientific">Naumovozyma castellii</name>
    <name type="common">Yeast</name>
    <name type="synonym">Saccharomyces castellii</name>
    <dbReference type="NCBI Taxonomy" id="27288"/>
    <lineage>
        <taxon>Eukaryota</taxon>
        <taxon>Fungi</taxon>
        <taxon>Dikarya</taxon>
        <taxon>Ascomycota</taxon>
        <taxon>Saccharomycotina</taxon>
        <taxon>Saccharomycetes</taxon>
        <taxon>Saccharomycetales</taxon>
        <taxon>Saccharomycetaceae</taxon>
        <taxon>Naumovozyma</taxon>
    </lineage>
</organism>
<evidence type="ECO:0000256" key="4">
    <source>
        <dbReference type="SAM" id="MobiDB-lite"/>
    </source>
</evidence>
<feature type="domain" description="Myb-like" evidence="5">
    <location>
        <begin position="441"/>
        <end position="493"/>
    </location>
</feature>
<dbReference type="InterPro" id="IPR009057">
    <property type="entry name" value="Homeodomain-like_sf"/>
</dbReference>
<dbReference type="GO" id="GO:0032211">
    <property type="term" value="P:negative regulation of telomere maintenance via telomerase"/>
    <property type="evidence" value="ECO:0007669"/>
    <property type="project" value="EnsemblFungi"/>
</dbReference>
<dbReference type="GO" id="GO:0010833">
    <property type="term" value="P:telomere maintenance via telomere lengthening"/>
    <property type="evidence" value="ECO:0007669"/>
    <property type="project" value="EnsemblFungi"/>
</dbReference>
<evidence type="ECO:0000259" key="6">
    <source>
        <dbReference type="PROSITE" id="PS51294"/>
    </source>
</evidence>
<protein>
    <submittedName>
        <fullName evidence="7">Uncharacterized protein</fullName>
    </submittedName>
</protein>
<evidence type="ECO:0000256" key="3">
    <source>
        <dbReference type="ARBA" id="ARBA00023306"/>
    </source>
</evidence>
<dbReference type="Proteomes" id="UP000001640">
    <property type="component" value="Chromosome 3"/>
</dbReference>
<keyword evidence="8" id="KW-1185">Reference proteome</keyword>
<reference key="2">
    <citation type="submission" date="2011-08" db="EMBL/GenBank/DDBJ databases">
        <title>Genome sequence of Naumovozyma castellii.</title>
        <authorList>
            <person name="Gordon J.L."/>
            <person name="Armisen D."/>
            <person name="Proux-Wera E."/>
            <person name="OhEigeartaigh S.S."/>
            <person name="Byrne K.P."/>
            <person name="Wolfe K.H."/>
        </authorList>
    </citation>
    <scope>NUCLEOTIDE SEQUENCE</scope>
    <source>
        <strain>Type strain:CBS 4309</strain>
    </source>
</reference>
<dbReference type="GO" id="GO:0000978">
    <property type="term" value="F:RNA polymerase II cis-regulatory region sequence-specific DNA binding"/>
    <property type="evidence" value="ECO:0007669"/>
    <property type="project" value="EnsemblFungi"/>
</dbReference>